<dbReference type="PANTHER" id="PTHR43464">
    <property type="entry name" value="METHYLTRANSFERASE"/>
    <property type="match status" value="1"/>
</dbReference>
<accession>A0A6J7JPV4</accession>
<evidence type="ECO:0000313" key="6">
    <source>
        <dbReference type="EMBL" id="CAB5010854.1"/>
    </source>
</evidence>
<dbReference type="AlphaFoldDB" id="A0A6J7JPV4"/>
<dbReference type="Gene3D" id="3.40.50.150">
    <property type="entry name" value="Vaccinia Virus protein VP39"/>
    <property type="match status" value="1"/>
</dbReference>
<dbReference type="CDD" id="cd02440">
    <property type="entry name" value="AdoMet_MTases"/>
    <property type="match status" value="1"/>
</dbReference>
<dbReference type="Pfam" id="PF13489">
    <property type="entry name" value="Methyltransf_23"/>
    <property type="match status" value="1"/>
</dbReference>
<evidence type="ECO:0000256" key="1">
    <source>
        <dbReference type="ARBA" id="ARBA00022603"/>
    </source>
</evidence>
<keyword evidence="2" id="KW-0808">Transferase</keyword>
<dbReference type="SUPFAM" id="SSF53335">
    <property type="entry name" value="S-adenosyl-L-methionine-dependent methyltransferases"/>
    <property type="match status" value="1"/>
</dbReference>
<dbReference type="EMBL" id="CAFBMH010000276">
    <property type="protein sequence ID" value="CAB4944344.1"/>
    <property type="molecule type" value="Genomic_DNA"/>
</dbReference>
<dbReference type="EMBL" id="CAFBOS010000160">
    <property type="protein sequence ID" value="CAB5010854.1"/>
    <property type="molecule type" value="Genomic_DNA"/>
</dbReference>
<keyword evidence="1" id="KW-0489">Methyltransferase</keyword>
<dbReference type="GO" id="GO:0008168">
    <property type="term" value="F:methyltransferase activity"/>
    <property type="evidence" value="ECO:0007669"/>
    <property type="project" value="UniProtKB-KW"/>
</dbReference>
<proteinExistence type="predicted"/>
<name>A0A6J7JPV4_9ZZZZ</name>
<keyword evidence="3" id="KW-0949">S-adenosyl-L-methionine</keyword>
<gene>
    <name evidence="4" type="ORF">UFOPK2754_02228</name>
    <name evidence="5" type="ORF">UFOPK3543_03428</name>
    <name evidence="6" type="ORF">UFOPK3967_02225</name>
</gene>
<evidence type="ECO:0000313" key="4">
    <source>
        <dbReference type="EMBL" id="CAB4758119.1"/>
    </source>
</evidence>
<dbReference type="GO" id="GO:0032259">
    <property type="term" value="P:methylation"/>
    <property type="evidence" value="ECO:0007669"/>
    <property type="project" value="UniProtKB-KW"/>
</dbReference>
<organism evidence="5">
    <name type="scientific">freshwater metagenome</name>
    <dbReference type="NCBI Taxonomy" id="449393"/>
    <lineage>
        <taxon>unclassified sequences</taxon>
        <taxon>metagenomes</taxon>
        <taxon>ecological metagenomes</taxon>
    </lineage>
</organism>
<sequence>MRPGFYDKTAMGAGFSHNPVLVAQRDQISRWIPNVGRRLRVLDLGCGAGTTSMELFRDPDRFAVTGADVSEKALGSYVRDTANPAVRLDAQALSFATGAFDVVVSDDVVEHLVDTDAYAREIHRVLVPDGVLLLSTPNLAAWFNRIALLVGVQPAYTEVSFEKVFGRPGDDIVGHLRLFTGASIRQFLEHHGFDILEVRGARFAAIPSRARPIDALAARFPKLAGNTVIVARRRDNRMSRTRMESAS</sequence>
<dbReference type="InterPro" id="IPR029063">
    <property type="entry name" value="SAM-dependent_MTases_sf"/>
</dbReference>
<protein>
    <submittedName>
        <fullName evidence="5">Unannotated protein</fullName>
    </submittedName>
</protein>
<reference evidence="5" key="1">
    <citation type="submission" date="2020-05" db="EMBL/GenBank/DDBJ databases">
        <authorList>
            <person name="Chiriac C."/>
            <person name="Salcher M."/>
            <person name="Ghai R."/>
            <person name="Kavagutti S V."/>
        </authorList>
    </citation>
    <scope>NUCLEOTIDE SEQUENCE</scope>
</reference>
<dbReference type="EMBL" id="CAEZYR010000093">
    <property type="protein sequence ID" value="CAB4758119.1"/>
    <property type="molecule type" value="Genomic_DNA"/>
</dbReference>
<evidence type="ECO:0000256" key="2">
    <source>
        <dbReference type="ARBA" id="ARBA00022679"/>
    </source>
</evidence>
<evidence type="ECO:0000313" key="5">
    <source>
        <dbReference type="EMBL" id="CAB4944344.1"/>
    </source>
</evidence>
<dbReference type="PANTHER" id="PTHR43464:SF19">
    <property type="entry name" value="UBIQUINONE BIOSYNTHESIS O-METHYLTRANSFERASE, MITOCHONDRIAL"/>
    <property type="match status" value="1"/>
</dbReference>
<evidence type="ECO:0000256" key="3">
    <source>
        <dbReference type="ARBA" id="ARBA00022691"/>
    </source>
</evidence>